<sequence>MALSKTLLFSAFASLFFPLVLGTNHLTGVVASNSIGGTGTYTCRTQAQWNQVANDAKGQGFTAIRLEGFDCNALDLASSAVASAGLKILAGIYVDGTIANSLVSINNDVQTFRAAYAKYGAERYLGLTIGNEVADSVGNIMAKVYDVRGYLGSVGVSTPVSTVHNWVTVRDNPDLCGADFAAANAHAFYDGNFASSQAGSFVFNTAVPALKAACPGKKLYIGESGWPSRGPSNNKAVASVTDEHNAISSLNCAAKQDTSVSVFAFEYDDQLWKGTTNEQSFGIFGKITLNGDALNAC</sequence>
<comment type="subcellular location">
    <subcellularLocation>
        <location evidence="3">Cell membrane</location>
        <topology evidence="3">Single-pass type II membrane protein</topology>
    </subcellularLocation>
    <subcellularLocation>
        <location evidence="2">Secreted</location>
        <location evidence="2">Cell wall</location>
    </subcellularLocation>
</comment>
<evidence type="ECO:0000256" key="3">
    <source>
        <dbReference type="ARBA" id="ARBA00004401"/>
    </source>
</evidence>
<dbReference type="GO" id="GO:0009986">
    <property type="term" value="C:cell surface"/>
    <property type="evidence" value="ECO:0007669"/>
    <property type="project" value="TreeGrafter"/>
</dbReference>
<dbReference type="PANTHER" id="PTHR16631">
    <property type="entry name" value="GLUCAN 1,3-BETA-GLUCOSIDASE"/>
    <property type="match status" value="1"/>
</dbReference>
<comment type="similarity">
    <text evidence="4 19">Belongs to the glycosyl hydrolase 17 family.</text>
</comment>
<evidence type="ECO:0000256" key="10">
    <source>
        <dbReference type="ARBA" id="ARBA00022801"/>
    </source>
</evidence>
<dbReference type="Pfam" id="PF00332">
    <property type="entry name" value="Glyco_hydro_17"/>
    <property type="match status" value="1"/>
</dbReference>
<feature type="signal peptide" evidence="20">
    <location>
        <begin position="1"/>
        <end position="22"/>
    </location>
</feature>
<comment type="caution">
    <text evidence="21">The sequence shown here is derived from an EMBL/GenBank/DDBJ whole genome shotgun (WGS) entry which is preliminary data.</text>
</comment>
<evidence type="ECO:0000256" key="16">
    <source>
        <dbReference type="ARBA" id="ARBA00037649"/>
    </source>
</evidence>
<dbReference type="EMBL" id="NHYE01005617">
    <property type="protein sequence ID" value="PPQ66954.1"/>
    <property type="molecule type" value="Genomic_DNA"/>
</dbReference>
<dbReference type="GO" id="GO:0005886">
    <property type="term" value="C:plasma membrane"/>
    <property type="evidence" value="ECO:0007669"/>
    <property type="project" value="UniProtKB-SubCell"/>
</dbReference>
<keyword evidence="14" id="KW-0961">Cell wall biogenesis/degradation</keyword>
<dbReference type="AlphaFoldDB" id="A0A409VL12"/>
<dbReference type="InterPro" id="IPR017853">
    <property type="entry name" value="GH"/>
</dbReference>
<accession>A0A409VL12</accession>
<dbReference type="GO" id="GO:0042973">
    <property type="term" value="F:glucan endo-1,3-beta-D-glucosidase activity"/>
    <property type="evidence" value="ECO:0007669"/>
    <property type="project" value="UniProtKB-EC"/>
</dbReference>
<organism evidence="21 22">
    <name type="scientific">Gymnopilus dilepis</name>
    <dbReference type="NCBI Taxonomy" id="231916"/>
    <lineage>
        <taxon>Eukaryota</taxon>
        <taxon>Fungi</taxon>
        <taxon>Dikarya</taxon>
        <taxon>Basidiomycota</taxon>
        <taxon>Agaricomycotina</taxon>
        <taxon>Agaricomycetes</taxon>
        <taxon>Agaricomycetidae</taxon>
        <taxon>Agaricales</taxon>
        <taxon>Agaricineae</taxon>
        <taxon>Hymenogastraceae</taxon>
        <taxon>Gymnopilus</taxon>
    </lineage>
</organism>
<evidence type="ECO:0000256" key="18">
    <source>
        <dbReference type="ARBA" id="ARBA00043078"/>
    </source>
</evidence>
<evidence type="ECO:0000256" key="7">
    <source>
        <dbReference type="ARBA" id="ARBA00022512"/>
    </source>
</evidence>
<dbReference type="SUPFAM" id="SSF51445">
    <property type="entry name" value="(Trans)glycosidases"/>
    <property type="match status" value="1"/>
</dbReference>
<reference evidence="21 22" key="1">
    <citation type="journal article" date="2018" name="Evol. Lett.">
        <title>Horizontal gene cluster transfer increased hallucinogenic mushroom diversity.</title>
        <authorList>
            <person name="Reynolds H.T."/>
            <person name="Vijayakumar V."/>
            <person name="Gluck-Thaler E."/>
            <person name="Korotkin H.B."/>
            <person name="Matheny P.B."/>
            <person name="Slot J.C."/>
        </authorList>
    </citation>
    <scope>NUCLEOTIDE SEQUENCE [LARGE SCALE GENOMIC DNA]</scope>
    <source>
        <strain evidence="21 22">SRW20</strain>
    </source>
</reference>
<evidence type="ECO:0000256" key="13">
    <source>
        <dbReference type="ARBA" id="ARBA00023277"/>
    </source>
</evidence>
<keyword evidence="6" id="KW-1003">Cell membrane</keyword>
<dbReference type="GO" id="GO:0009277">
    <property type="term" value="C:fungal-type cell wall"/>
    <property type="evidence" value="ECO:0007669"/>
    <property type="project" value="TreeGrafter"/>
</dbReference>
<evidence type="ECO:0000256" key="12">
    <source>
        <dbReference type="ARBA" id="ARBA00023180"/>
    </source>
</evidence>
<evidence type="ECO:0000256" key="14">
    <source>
        <dbReference type="ARBA" id="ARBA00023316"/>
    </source>
</evidence>
<gene>
    <name evidence="21" type="ORF">CVT26_009985</name>
</gene>
<keyword evidence="11" id="KW-0472">Membrane</keyword>
<dbReference type="GO" id="GO:0005576">
    <property type="term" value="C:extracellular region"/>
    <property type="evidence" value="ECO:0007669"/>
    <property type="project" value="TreeGrafter"/>
</dbReference>
<dbReference type="InterPro" id="IPR050732">
    <property type="entry name" value="Beta-glucan_modifiers"/>
</dbReference>
<name>A0A409VL12_9AGAR</name>
<protein>
    <recommendedName>
        <fullName evidence="5">glucan endo-1,3-beta-D-glucosidase</fullName>
        <ecNumber evidence="5">3.2.1.39</ecNumber>
    </recommendedName>
    <alternativeName>
        <fullName evidence="18">Endo-1,3-beta-glucanase btgC</fullName>
    </alternativeName>
    <alternativeName>
        <fullName evidence="17">Laminarinase btgC</fullName>
    </alternativeName>
</protein>
<dbReference type="GO" id="GO:0000272">
    <property type="term" value="P:polysaccharide catabolic process"/>
    <property type="evidence" value="ECO:0007669"/>
    <property type="project" value="UniProtKB-KW"/>
</dbReference>
<evidence type="ECO:0000256" key="4">
    <source>
        <dbReference type="ARBA" id="ARBA00008773"/>
    </source>
</evidence>
<keyword evidence="9 20" id="KW-0732">Signal</keyword>
<proteinExistence type="inferred from homology"/>
<evidence type="ECO:0000313" key="21">
    <source>
        <dbReference type="EMBL" id="PPQ66954.1"/>
    </source>
</evidence>
<dbReference type="EC" id="3.2.1.39" evidence="5"/>
<keyword evidence="22" id="KW-1185">Reference proteome</keyword>
<evidence type="ECO:0000256" key="17">
    <source>
        <dbReference type="ARBA" id="ARBA00042373"/>
    </source>
</evidence>
<dbReference type="STRING" id="231916.A0A409VL12"/>
<dbReference type="PANTHER" id="PTHR16631:SF17">
    <property type="entry name" value="GLUCAN ENDO-1,3-BETA-GLUCOSIDASE BTGC"/>
    <property type="match status" value="1"/>
</dbReference>
<evidence type="ECO:0000256" key="1">
    <source>
        <dbReference type="ARBA" id="ARBA00000382"/>
    </source>
</evidence>
<keyword evidence="13" id="KW-0119">Carbohydrate metabolism</keyword>
<keyword evidence="15" id="KW-0624">Polysaccharide degradation</keyword>
<keyword evidence="10" id="KW-0378">Hydrolase</keyword>
<feature type="chain" id="PRO_5018981480" description="glucan endo-1,3-beta-D-glucosidase" evidence="20">
    <location>
        <begin position="23"/>
        <end position="297"/>
    </location>
</feature>
<keyword evidence="12" id="KW-0325">Glycoprotein</keyword>
<evidence type="ECO:0000256" key="15">
    <source>
        <dbReference type="ARBA" id="ARBA00023326"/>
    </source>
</evidence>
<keyword evidence="7" id="KW-0134">Cell wall</keyword>
<dbReference type="Proteomes" id="UP000284706">
    <property type="component" value="Unassembled WGS sequence"/>
</dbReference>
<dbReference type="Gene3D" id="3.20.20.80">
    <property type="entry name" value="Glycosidases"/>
    <property type="match status" value="1"/>
</dbReference>
<evidence type="ECO:0000256" key="20">
    <source>
        <dbReference type="SAM" id="SignalP"/>
    </source>
</evidence>
<evidence type="ECO:0000313" key="22">
    <source>
        <dbReference type="Proteomes" id="UP000284706"/>
    </source>
</evidence>
<dbReference type="InterPro" id="IPR000490">
    <property type="entry name" value="Glyco_hydro_17"/>
</dbReference>
<evidence type="ECO:0000256" key="9">
    <source>
        <dbReference type="ARBA" id="ARBA00022729"/>
    </source>
</evidence>
<dbReference type="InParanoid" id="A0A409VL12"/>
<evidence type="ECO:0000256" key="8">
    <source>
        <dbReference type="ARBA" id="ARBA00022525"/>
    </source>
</evidence>
<evidence type="ECO:0000256" key="6">
    <source>
        <dbReference type="ARBA" id="ARBA00022475"/>
    </source>
</evidence>
<comment type="function">
    <text evidence="16">Glucanases play a role in cell expansion during growth, in cell-cell fusion during mating, and in spore release during sporulation. This enzyme may be involved in beta-glucan degradation. Active on laminarin and lichenan.</text>
</comment>
<evidence type="ECO:0000256" key="19">
    <source>
        <dbReference type="RuleBase" id="RU004335"/>
    </source>
</evidence>
<evidence type="ECO:0000256" key="2">
    <source>
        <dbReference type="ARBA" id="ARBA00004191"/>
    </source>
</evidence>
<evidence type="ECO:0000256" key="5">
    <source>
        <dbReference type="ARBA" id="ARBA00012780"/>
    </source>
</evidence>
<keyword evidence="8" id="KW-0964">Secreted</keyword>
<dbReference type="GO" id="GO:0071555">
    <property type="term" value="P:cell wall organization"/>
    <property type="evidence" value="ECO:0007669"/>
    <property type="project" value="UniProtKB-KW"/>
</dbReference>
<comment type="catalytic activity">
    <reaction evidence="1">
        <text>Hydrolysis of (1-&gt;3)-beta-D-glucosidic linkages in (1-&gt;3)-beta-D-glucans.</text>
        <dbReference type="EC" id="3.2.1.39"/>
    </reaction>
</comment>
<dbReference type="OrthoDB" id="941679at2759"/>
<evidence type="ECO:0000256" key="11">
    <source>
        <dbReference type="ARBA" id="ARBA00023136"/>
    </source>
</evidence>